<evidence type="ECO:0000259" key="11">
    <source>
        <dbReference type="PROSITE" id="PS52015"/>
    </source>
</evidence>
<dbReference type="GO" id="GO:0015031">
    <property type="term" value="P:protein transport"/>
    <property type="evidence" value="ECO:0007669"/>
    <property type="project" value="UniProtKB-KW"/>
</dbReference>
<reference evidence="12 13" key="1">
    <citation type="submission" date="2019-11" db="EMBL/GenBank/DDBJ databases">
        <title>Maribacter lutea sp. nov., a marine bacterium isolated from intertidal sand.</title>
        <authorList>
            <person name="Liu A."/>
        </authorList>
    </citation>
    <scope>NUCLEOTIDE SEQUENCE [LARGE SCALE GENOMIC DNA]</scope>
    <source>
        <strain evidence="12 13">RZ05</strain>
    </source>
</reference>
<dbReference type="SUPFAM" id="SSF74653">
    <property type="entry name" value="TolA/TonB C-terminal domain"/>
    <property type="match status" value="1"/>
</dbReference>
<keyword evidence="9 10" id="KW-0472">Membrane</keyword>
<comment type="similarity">
    <text evidence="2">Belongs to the TonB family.</text>
</comment>
<keyword evidence="13" id="KW-1185">Reference proteome</keyword>
<evidence type="ECO:0000256" key="7">
    <source>
        <dbReference type="ARBA" id="ARBA00022927"/>
    </source>
</evidence>
<dbReference type="InterPro" id="IPR037682">
    <property type="entry name" value="TonB_C"/>
</dbReference>
<dbReference type="InterPro" id="IPR006260">
    <property type="entry name" value="TonB/TolA_C"/>
</dbReference>
<name>A0A6I2MJU9_9FLAO</name>
<dbReference type="NCBIfam" id="TIGR01352">
    <property type="entry name" value="tonB_Cterm"/>
    <property type="match status" value="1"/>
</dbReference>
<dbReference type="PANTHER" id="PTHR33446:SF2">
    <property type="entry name" value="PROTEIN TONB"/>
    <property type="match status" value="1"/>
</dbReference>
<dbReference type="InterPro" id="IPR051045">
    <property type="entry name" value="TonB-dependent_transducer"/>
</dbReference>
<dbReference type="Pfam" id="PF03544">
    <property type="entry name" value="TonB_C"/>
    <property type="match status" value="1"/>
</dbReference>
<dbReference type="PANTHER" id="PTHR33446">
    <property type="entry name" value="PROTEIN TONB-RELATED"/>
    <property type="match status" value="1"/>
</dbReference>
<keyword evidence="5" id="KW-0997">Cell inner membrane</keyword>
<comment type="caution">
    <text evidence="12">The sequence shown here is derived from an EMBL/GenBank/DDBJ whole genome shotgun (WGS) entry which is preliminary data.</text>
</comment>
<evidence type="ECO:0000256" key="8">
    <source>
        <dbReference type="ARBA" id="ARBA00022989"/>
    </source>
</evidence>
<dbReference type="RefSeq" id="WP_154362980.1">
    <property type="nucleotide sequence ID" value="NZ_CANMYZ010000001.1"/>
</dbReference>
<comment type="subcellular location">
    <subcellularLocation>
        <location evidence="1">Cell inner membrane</location>
        <topology evidence="1">Single-pass membrane protein</topology>
        <orientation evidence="1">Periplasmic side</orientation>
    </subcellularLocation>
</comment>
<feature type="domain" description="TonB C-terminal" evidence="11">
    <location>
        <begin position="151"/>
        <end position="242"/>
    </location>
</feature>
<evidence type="ECO:0000256" key="3">
    <source>
        <dbReference type="ARBA" id="ARBA00022448"/>
    </source>
</evidence>
<dbReference type="GO" id="GO:0098797">
    <property type="term" value="C:plasma membrane protein complex"/>
    <property type="evidence" value="ECO:0007669"/>
    <property type="project" value="TreeGrafter"/>
</dbReference>
<keyword evidence="4" id="KW-1003">Cell membrane</keyword>
<dbReference type="PROSITE" id="PS52015">
    <property type="entry name" value="TONB_CTD"/>
    <property type="match status" value="1"/>
</dbReference>
<dbReference type="GO" id="GO:0031992">
    <property type="term" value="F:energy transducer activity"/>
    <property type="evidence" value="ECO:0007669"/>
    <property type="project" value="TreeGrafter"/>
</dbReference>
<dbReference type="AlphaFoldDB" id="A0A6I2MJU9"/>
<gene>
    <name evidence="12" type="ORF">GJ691_01325</name>
</gene>
<evidence type="ECO:0000256" key="2">
    <source>
        <dbReference type="ARBA" id="ARBA00006555"/>
    </source>
</evidence>
<dbReference type="EMBL" id="WKJH01000001">
    <property type="protein sequence ID" value="MRX62795.1"/>
    <property type="molecule type" value="Genomic_DNA"/>
</dbReference>
<evidence type="ECO:0000256" key="6">
    <source>
        <dbReference type="ARBA" id="ARBA00022692"/>
    </source>
</evidence>
<evidence type="ECO:0000313" key="13">
    <source>
        <dbReference type="Proteomes" id="UP000443153"/>
    </source>
</evidence>
<feature type="transmembrane region" description="Helical" evidence="10">
    <location>
        <begin position="16"/>
        <end position="34"/>
    </location>
</feature>
<evidence type="ECO:0000256" key="9">
    <source>
        <dbReference type="ARBA" id="ARBA00023136"/>
    </source>
</evidence>
<evidence type="ECO:0000256" key="4">
    <source>
        <dbReference type="ARBA" id="ARBA00022475"/>
    </source>
</evidence>
<accession>A0A6I2MJU9</accession>
<dbReference type="Proteomes" id="UP000443153">
    <property type="component" value="Unassembled WGS sequence"/>
</dbReference>
<evidence type="ECO:0000256" key="1">
    <source>
        <dbReference type="ARBA" id="ARBA00004383"/>
    </source>
</evidence>
<keyword evidence="8 10" id="KW-1133">Transmembrane helix</keyword>
<dbReference type="GO" id="GO:0055085">
    <property type="term" value="P:transmembrane transport"/>
    <property type="evidence" value="ECO:0007669"/>
    <property type="project" value="InterPro"/>
</dbReference>
<evidence type="ECO:0000256" key="10">
    <source>
        <dbReference type="SAM" id="Phobius"/>
    </source>
</evidence>
<proteinExistence type="inferred from homology"/>
<keyword evidence="7" id="KW-0653">Protein transport</keyword>
<organism evidence="12 13">
    <name type="scientific">Maribacter luteus</name>
    <dbReference type="NCBI Taxonomy" id="2594478"/>
    <lineage>
        <taxon>Bacteria</taxon>
        <taxon>Pseudomonadati</taxon>
        <taxon>Bacteroidota</taxon>
        <taxon>Flavobacteriia</taxon>
        <taxon>Flavobacteriales</taxon>
        <taxon>Flavobacteriaceae</taxon>
        <taxon>Maribacter</taxon>
    </lineage>
</organism>
<evidence type="ECO:0000313" key="12">
    <source>
        <dbReference type="EMBL" id="MRX62795.1"/>
    </source>
</evidence>
<evidence type="ECO:0000256" key="5">
    <source>
        <dbReference type="ARBA" id="ARBA00022519"/>
    </source>
</evidence>
<protein>
    <submittedName>
        <fullName evidence="12">TonB family protein</fullName>
    </submittedName>
</protein>
<dbReference type="OrthoDB" id="1522859at2"/>
<keyword evidence="6 10" id="KW-0812">Transmembrane</keyword>
<keyword evidence="3" id="KW-0813">Transport</keyword>
<sequence>MEVKKNPSADLNKNSGLYFVIGLTLVLFLTWRALEFKSYPKQDKIVEMLNVVEDLKEDVPITEQIKTPPPPPPPSAPEIIEIVEDAAEIEETVIESTESSQDQVVEEVVDVDDVEVGEEEEEISVPFAIIENVPVFPGCESAKGNAERKACFQKKIQDHIKKEFRYPQIAAEMGIQGRVFVQFAINSKGYIDGIRTRGPDPGLEKEASRIVSSLPKMTPGMQRGRAVTVPYSIPVNFKLADQ</sequence>
<dbReference type="Gene3D" id="3.30.1150.10">
    <property type="match status" value="1"/>
</dbReference>